<dbReference type="GeneID" id="18934385"/>
<reference evidence="3" key="1">
    <citation type="journal article" date="2011" name="Proc. Natl. Acad. Sci. U.S.A.">
        <title>Obligate biotrophy features unraveled by the genomic analysis of rust fungi.</title>
        <authorList>
            <person name="Duplessis S."/>
            <person name="Cuomo C.A."/>
            <person name="Lin Y.-C."/>
            <person name="Aerts A."/>
            <person name="Tisserant E."/>
            <person name="Veneault-Fourrey C."/>
            <person name="Joly D.L."/>
            <person name="Hacquard S."/>
            <person name="Amselem J."/>
            <person name="Cantarel B.L."/>
            <person name="Chiu R."/>
            <person name="Coutinho P.M."/>
            <person name="Feau N."/>
            <person name="Field M."/>
            <person name="Frey P."/>
            <person name="Gelhaye E."/>
            <person name="Goldberg J."/>
            <person name="Grabherr M.G."/>
            <person name="Kodira C.D."/>
            <person name="Kohler A."/>
            <person name="Kuees U."/>
            <person name="Lindquist E.A."/>
            <person name="Lucas S.M."/>
            <person name="Mago R."/>
            <person name="Mauceli E."/>
            <person name="Morin E."/>
            <person name="Murat C."/>
            <person name="Pangilinan J.L."/>
            <person name="Park R."/>
            <person name="Pearson M."/>
            <person name="Quesneville H."/>
            <person name="Rouhier N."/>
            <person name="Sakthikumar S."/>
            <person name="Salamov A.A."/>
            <person name="Schmutz J."/>
            <person name="Selles B."/>
            <person name="Shapiro H."/>
            <person name="Tanguay P."/>
            <person name="Tuskan G.A."/>
            <person name="Henrissat B."/>
            <person name="Van de Peer Y."/>
            <person name="Rouze P."/>
            <person name="Ellis J.G."/>
            <person name="Dodds P.N."/>
            <person name="Schein J.E."/>
            <person name="Zhong S."/>
            <person name="Hamelin R.C."/>
            <person name="Grigoriev I.V."/>
            <person name="Szabo L.J."/>
            <person name="Martin F."/>
        </authorList>
    </citation>
    <scope>NUCLEOTIDE SEQUENCE [LARGE SCALE GENOMIC DNA]</scope>
    <source>
        <strain evidence="3">98AG31 / pathotype 3-4-7</strain>
    </source>
</reference>
<dbReference type="Proteomes" id="UP000001072">
    <property type="component" value="Unassembled WGS sequence"/>
</dbReference>
<evidence type="ECO:0000313" key="2">
    <source>
        <dbReference type="EMBL" id="EGG13020.1"/>
    </source>
</evidence>
<dbReference type="RefSeq" id="XP_007403958.1">
    <property type="nucleotide sequence ID" value="XM_007403896.1"/>
</dbReference>
<dbReference type="HOGENOM" id="CLU_480644_0_0_1"/>
<feature type="compositionally biased region" description="Polar residues" evidence="1">
    <location>
        <begin position="184"/>
        <end position="203"/>
    </location>
</feature>
<feature type="compositionally biased region" description="Low complexity" evidence="1">
    <location>
        <begin position="478"/>
        <end position="489"/>
    </location>
</feature>
<dbReference type="InParanoid" id="F4R4D8"/>
<feature type="compositionally biased region" description="Low complexity" evidence="1">
    <location>
        <begin position="287"/>
        <end position="301"/>
    </location>
</feature>
<feature type="compositionally biased region" description="Low complexity" evidence="1">
    <location>
        <begin position="512"/>
        <end position="525"/>
    </location>
</feature>
<dbReference type="OrthoDB" id="10425114at2759"/>
<feature type="region of interest" description="Disordered" evidence="1">
    <location>
        <begin position="184"/>
        <end position="211"/>
    </location>
</feature>
<name>F4R4D8_MELLP</name>
<feature type="region of interest" description="Disordered" evidence="1">
    <location>
        <begin position="281"/>
        <end position="342"/>
    </location>
</feature>
<keyword evidence="3" id="KW-1185">Reference proteome</keyword>
<sequence>MRFAYAAVGAAGILTSTMTEGRALPISQIMSRTTSFQSRSINPYTSQQTLASAPYTPDVDSSALPASGRSARPIIAPEASVNFQNPTDSFNTTVYTSDRQNAGGSQQTGSQPIMDAQYMAGYQVGFQAGSRVAASGIAPVEQQVSALFDQNANYNAGVQAGFEAGVQQHARAGINQALTGVNSVRGTQTQPGSSSSLNASGHQNLEGGVPGTPIEQDVEFMAGRRAGYDAGVKAGSSRNSRVTTAQQAPALLGQNAIFNAGAEQGFEIGHQQHLQPDANKAVGRQNGQGAQTQGAGTTSSQVSQEAEFEAGQRAGFQAGMQSGVSGSGGQAPPGLFSQNPYFNAGAQQGFQVAEQQRMNAGINQAGSLQSGANFGQNAQSQAGLSSGLNTSGRQNLGGSQQVGSEVDAEFLAGQKVGYQAGANQGANGMSSSGQEISSLFGQNAQYNAGVQQGFAAGFQQRARANSNQSVGPQSGINASQTGQAQASQALGRQSIGTSPEPGSPVDQDPEFVAGLQVGVQAGQQARSSGAGKNPQEASTFFGQNGHFNAGVEQGFEQGYEQGASART</sequence>
<accession>F4R4D8</accession>
<evidence type="ECO:0000256" key="1">
    <source>
        <dbReference type="SAM" id="MobiDB-lite"/>
    </source>
</evidence>
<dbReference type="VEuPathDB" id="FungiDB:MELLADRAFT_87061"/>
<dbReference type="eggNOG" id="ENOG502RY9I">
    <property type="taxonomic scope" value="Eukaryota"/>
</dbReference>
<feature type="compositionally biased region" description="Polar residues" evidence="1">
    <location>
        <begin position="535"/>
        <end position="546"/>
    </location>
</feature>
<organism evidence="3">
    <name type="scientific">Melampsora larici-populina (strain 98AG31 / pathotype 3-4-7)</name>
    <name type="common">Poplar leaf rust fungus</name>
    <dbReference type="NCBI Taxonomy" id="747676"/>
    <lineage>
        <taxon>Eukaryota</taxon>
        <taxon>Fungi</taxon>
        <taxon>Dikarya</taxon>
        <taxon>Basidiomycota</taxon>
        <taxon>Pucciniomycotina</taxon>
        <taxon>Pucciniomycetes</taxon>
        <taxon>Pucciniales</taxon>
        <taxon>Melampsoraceae</taxon>
        <taxon>Melampsora</taxon>
    </lineage>
</organism>
<feature type="region of interest" description="Disordered" evidence="1">
    <location>
        <begin position="461"/>
        <end position="567"/>
    </location>
</feature>
<proteinExistence type="predicted"/>
<protein>
    <submittedName>
        <fullName evidence="2">Uncharacterized protein</fullName>
    </submittedName>
</protein>
<feature type="region of interest" description="Disordered" evidence="1">
    <location>
        <begin position="372"/>
        <end position="402"/>
    </location>
</feature>
<dbReference type="KEGG" id="mlr:MELLADRAFT_87061"/>
<dbReference type="EMBL" id="GL883090">
    <property type="protein sequence ID" value="EGG13020.1"/>
    <property type="molecule type" value="Genomic_DNA"/>
</dbReference>
<evidence type="ECO:0000313" key="3">
    <source>
        <dbReference type="Proteomes" id="UP000001072"/>
    </source>
</evidence>
<dbReference type="AlphaFoldDB" id="F4R4D8"/>
<feature type="compositionally biased region" description="Polar residues" evidence="1">
    <location>
        <begin position="465"/>
        <end position="477"/>
    </location>
</feature>
<gene>
    <name evidence="2" type="ORF">MELLADRAFT_87061</name>
</gene>